<comment type="catalytic activity">
    <reaction evidence="1">
        <text>ATP + protein L-histidine = ADP + protein N-phospho-L-histidine.</text>
        <dbReference type="EC" id="2.7.13.3"/>
    </reaction>
</comment>
<evidence type="ECO:0000256" key="14">
    <source>
        <dbReference type="SAM" id="Phobius"/>
    </source>
</evidence>
<feature type="transmembrane region" description="Helical" evidence="14">
    <location>
        <begin position="12"/>
        <end position="32"/>
    </location>
</feature>
<dbReference type="Gene3D" id="3.30.450.20">
    <property type="entry name" value="PAS domain"/>
    <property type="match status" value="1"/>
</dbReference>
<keyword evidence="9 17" id="KW-0418">Kinase</keyword>
<dbReference type="CDD" id="cd06225">
    <property type="entry name" value="HAMP"/>
    <property type="match status" value="1"/>
</dbReference>
<dbReference type="SUPFAM" id="SSF158472">
    <property type="entry name" value="HAMP domain-like"/>
    <property type="match status" value="1"/>
</dbReference>
<evidence type="ECO:0000259" key="15">
    <source>
        <dbReference type="PROSITE" id="PS50109"/>
    </source>
</evidence>
<evidence type="ECO:0000313" key="17">
    <source>
        <dbReference type="EMBL" id="UOQ84761.1"/>
    </source>
</evidence>
<dbReference type="Gene3D" id="1.10.8.500">
    <property type="entry name" value="HAMP domain in histidine kinase"/>
    <property type="match status" value="1"/>
</dbReference>
<dbReference type="SMART" id="SM00387">
    <property type="entry name" value="HATPase_c"/>
    <property type="match status" value="1"/>
</dbReference>
<evidence type="ECO:0000259" key="16">
    <source>
        <dbReference type="PROSITE" id="PS50885"/>
    </source>
</evidence>
<dbReference type="Pfam" id="PF06580">
    <property type="entry name" value="His_kinase"/>
    <property type="match status" value="1"/>
</dbReference>
<evidence type="ECO:0000256" key="8">
    <source>
        <dbReference type="ARBA" id="ARBA00022741"/>
    </source>
</evidence>
<gene>
    <name evidence="17" type="ORF">MUN87_19230</name>
</gene>
<dbReference type="SMART" id="SM00304">
    <property type="entry name" value="HAMP"/>
    <property type="match status" value="1"/>
</dbReference>
<dbReference type="GO" id="GO:0016301">
    <property type="term" value="F:kinase activity"/>
    <property type="evidence" value="ECO:0007669"/>
    <property type="project" value="UniProtKB-KW"/>
</dbReference>
<keyword evidence="5" id="KW-0597">Phosphoprotein</keyword>
<dbReference type="Pfam" id="PF00672">
    <property type="entry name" value="HAMP"/>
    <property type="match status" value="1"/>
</dbReference>
<keyword evidence="13 14" id="KW-0472">Membrane</keyword>
<evidence type="ECO:0000256" key="11">
    <source>
        <dbReference type="ARBA" id="ARBA00022989"/>
    </source>
</evidence>
<dbReference type="SUPFAM" id="SSF55874">
    <property type="entry name" value="ATPase domain of HSP90 chaperone/DNA topoisomerase II/histidine kinase"/>
    <property type="match status" value="1"/>
</dbReference>
<accession>A0ABY4GK71</accession>
<dbReference type="PANTHER" id="PTHR34220">
    <property type="entry name" value="SENSOR HISTIDINE KINASE YPDA"/>
    <property type="match status" value="1"/>
</dbReference>
<keyword evidence="12" id="KW-0902">Two-component regulatory system</keyword>
<evidence type="ECO:0000256" key="9">
    <source>
        <dbReference type="ARBA" id="ARBA00022777"/>
    </source>
</evidence>
<dbReference type="Pfam" id="PF02518">
    <property type="entry name" value="HATPase_c"/>
    <property type="match status" value="1"/>
</dbReference>
<keyword evidence="7 14" id="KW-0812">Transmembrane</keyword>
<keyword evidence="6" id="KW-0808">Transferase</keyword>
<reference evidence="17 18" key="1">
    <citation type="submission" date="2022-04" db="EMBL/GenBank/DDBJ databases">
        <title>Gracilibacillus sp. isolated from saltern.</title>
        <authorList>
            <person name="Won M."/>
            <person name="Lee C.-M."/>
            <person name="Woen H.-Y."/>
            <person name="Kwon S.-W."/>
        </authorList>
    </citation>
    <scope>NUCLEOTIDE SEQUENCE [LARGE SCALE GENOMIC DNA]</scope>
    <source>
        <strain evidence="17 18">SSPM10-3</strain>
    </source>
</reference>
<keyword evidence="4" id="KW-1003">Cell membrane</keyword>
<keyword evidence="8" id="KW-0547">Nucleotide-binding</keyword>
<sequence length="588" mass="68079">MKKRNLGIFIKFTFAFITVGIIPLMILSYLSISTVSNQVERHTINNYEEILDYSSTRVADIYETYNYITKLMYTYNLPEFGRVHDVINKQDQMSSYRTERAIDDFLRTLLNTDQYIKNVTLVPTFDRVPRYHSRNANQFIQENYTLYEDHQDELEGNYNQLTILPVHQDDYFANTKGYVITFARNLLDSRNIITENSDIQGTIFIDIDLAVFEEIFNDLNFEPSDQVYVLDEENQIIYSSKTELIGKEMSGVVNEISDNHFQLTEDVDELGWKVVAEMERQSLFDRLSGTLKVIHIVIIGAMLALIIVALFFSRRFAQPISQMTKLMKKVESGKLDDRLTMKRKDEIGQLADGLDHMLDSLNQYISKVYIAQINQKQAELNALRSQIQPHYLYNTLEVIRMSAVDQDADEVAEMIHYLSTQLKYIMEHNDDVVPLEKELKYVEAYLNLIAYRYEDRIRYQINKDDAVSSLQSLPKLTIQPIVENAIMHGLKEKNGNGTIEVAIEKKDQCCVISVLDDGVGMDHDAVNSLNSYLYNKQVTIDKKNNGIGLKNIHQRIFELYGNPFGIEIESNKYIGTQVRIILPIQEVQ</sequence>
<dbReference type="InterPro" id="IPR005467">
    <property type="entry name" value="His_kinase_dom"/>
</dbReference>
<dbReference type="PROSITE" id="PS50109">
    <property type="entry name" value="HIS_KIN"/>
    <property type="match status" value="1"/>
</dbReference>
<feature type="domain" description="HAMP" evidence="16">
    <location>
        <begin position="314"/>
        <end position="366"/>
    </location>
</feature>
<dbReference type="InterPro" id="IPR003594">
    <property type="entry name" value="HATPase_dom"/>
</dbReference>
<keyword evidence="11 14" id="KW-1133">Transmembrane helix</keyword>
<dbReference type="InterPro" id="IPR036890">
    <property type="entry name" value="HATPase_C_sf"/>
</dbReference>
<dbReference type="InterPro" id="IPR010559">
    <property type="entry name" value="Sig_transdc_His_kin_internal"/>
</dbReference>
<keyword evidence="18" id="KW-1185">Reference proteome</keyword>
<evidence type="ECO:0000256" key="1">
    <source>
        <dbReference type="ARBA" id="ARBA00000085"/>
    </source>
</evidence>
<feature type="domain" description="Histidine kinase" evidence="15">
    <location>
        <begin position="387"/>
        <end position="586"/>
    </location>
</feature>
<dbReference type="InterPro" id="IPR003660">
    <property type="entry name" value="HAMP_dom"/>
</dbReference>
<feature type="transmembrane region" description="Helical" evidence="14">
    <location>
        <begin position="293"/>
        <end position="313"/>
    </location>
</feature>
<evidence type="ECO:0000256" key="6">
    <source>
        <dbReference type="ARBA" id="ARBA00022679"/>
    </source>
</evidence>
<dbReference type="Proteomes" id="UP000831537">
    <property type="component" value="Chromosome"/>
</dbReference>
<evidence type="ECO:0000256" key="3">
    <source>
        <dbReference type="ARBA" id="ARBA00012438"/>
    </source>
</evidence>
<dbReference type="RefSeq" id="WP_244742974.1">
    <property type="nucleotide sequence ID" value="NZ_CP095071.1"/>
</dbReference>
<evidence type="ECO:0000256" key="4">
    <source>
        <dbReference type="ARBA" id="ARBA00022475"/>
    </source>
</evidence>
<dbReference type="Gene3D" id="3.30.565.10">
    <property type="entry name" value="Histidine kinase-like ATPase, C-terminal domain"/>
    <property type="match status" value="1"/>
</dbReference>
<evidence type="ECO:0000256" key="10">
    <source>
        <dbReference type="ARBA" id="ARBA00022840"/>
    </source>
</evidence>
<evidence type="ECO:0000313" key="18">
    <source>
        <dbReference type="Proteomes" id="UP000831537"/>
    </source>
</evidence>
<evidence type="ECO:0000256" key="7">
    <source>
        <dbReference type="ARBA" id="ARBA00022692"/>
    </source>
</evidence>
<comment type="subcellular location">
    <subcellularLocation>
        <location evidence="2">Cell membrane</location>
        <topology evidence="2">Multi-pass membrane protein</topology>
    </subcellularLocation>
</comment>
<dbReference type="PANTHER" id="PTHR34220:SF11">
    <property type="entry name" value="SENSOR PROTEIN KINASE HPTS"/>
    <property type="match status" value="1"/>
</dbReference>
<dbReference type="InterPro" id="IPR050640">
    <property type="entry name" value="Bact_2-comp_sensor_kinase"/>
</dbReference>
<dbReference type="EMBL" id="CP095071">
    <property type="protein sequence ID" value="UOQ84761.1"/>
    <property type="molecule type" value="Genomic_DNA"/>
</dbReference>
<evidence type="ECO:0000256" key="12">
    <source>
        <dbReference type="ARBA" id="ARBA00023012"/>
    </source>
</evidence>
<evidence type="ECO:0000256" key="2">
    <source>
        <dbReference type="ARBA" id="ARBA00004651"/>
    </source>
</evidence>
<dbReference type="EC" id="2.7.13.3" evidence="3"/>
<name>A0ABY4GK71_9BACI</name>
<organism evidence="17 18">
    <name type="scientific">Gracilibacillus salinarum</name>
    <dbReference type="NCBI Taxonomy" id="2932255"/>
    <lineage>
        <taxon>Bacteria</taxon>
        <taxon>Bacillati</taxon>
        <taxon>Bacillota</taxon>
        <taxon>Bacilli</taxon>
        <taxon>Bacillales</taxon>
        <taxon>Bacillaceae</taxon>
        <taxon>Gracilibacillus</taxon>
    </lineage>
</organism>
<protein>
    <recommendedName>
        <fullName evidence="3">histidine kinase</fullName>
        <ecNumber evidence="3">2.7.13.3</ecNumber>
    </recommendedName>
</protein>
<dbReference type="PROSITE" id="PS50885">
    <property type="entry name" value="HAMP"/>
    <property type="match status" value="1"/>
</dbReference>
<proteinExistence type="predicted"/>
<keyword evidence="10" id="KW-0067">ATP-binding</keyword>
<evidence type="ECO:0000256" key="5">
    <source>
        <dbReference type="ARBA" id="ARBA00022553"/>
    </source>
</evidence>
<evidence type="ECO:0000256" key="13">
    <source>
        <dbReference type="ARBA" id="ARBA00023136"/>
    </source>
</evidence>